<dbReference type="SUPFAM" id="SSF51445">
    <property type="entry name" value="(Trans)glycosidases"/>
    <property type="match status" value="1"/>
</dbReference>
<name>A0AAE3LGY1_9FIRM</name>
<proteinExistence type="inferred from homology"/>
<evidence type="ECO:0000256" key="1">
    <source>
        <dbReference type="ARBA" id="ARBA00008061"/>
    </source>
</evidence>
<dbReference type="Pfam" id="PF00128">
    <property type="entry name" value="Alpha-amylase"/>
    <property type="match status" value="1"/>
</dbReference>
<gene>
    <name evidence="3" type="ORF">OCV57_03515</name>
</gene>
<dbReference type="Proteomes" id="UP001208131">
    <property type="component" value="Unassembled WGS sequence"/>
</dbReference>
<keyword evidence="3" id="KW-0378">Hydrolase</keyword>
<dbReference type="GO" id="GO:0009313">
    <property type="term" value="P:oligosaccharide catabolic process"/>
    <property type="evidence" value="ECO:0007669"/>
    <property type="project" value="TreeGrafter"/>
</dbReference>
<dbReference type="GO" id="GO:0004556">
    <property type="term" value="F:alpha-amylase activity"/>
    <property type="evidence" value="ECO:0007669"/>
    <property type="project" value="TreeGrafter"/>
</dbReference>
<dbReference type="InterPro" id="IPR045857">
    <property type="entry name" value="O16G_dom_2"/>
</dbReference>
<accession>A0AAE3LGY1</accession>
<keyword evidence="4" id="KW-1185">Reference proteome</keyword>
<comment type="caution">
    <text evidence="3">The sequence shown here is derived from an EMBL/GenBank/DDBJ whole genome shotgun (WGS) entry which is preliminary data.</text>
</comment>
<dbReference type="InterPro" id="IPR017853">
    <property type="entry name" value="GH"/>
</dbReference>
<dbReference type="RefSeq" id="WP_267300454.1">
    <property type="nucleotide sequence ID" value="NZ_JAOQJZ010000002.1"/>
</dbReference>
<sequence>MTKQPQWLDNAVFYEIYPQSFNDTNSDGIGDIKGITEKLDYICELGCNAIWINPCFKSPFGDAGYDVEDYYTVAPRYGTNEDLVELFNEAHKRGMHVLLDLVPGHTAVTHKWFKESMKAERNEFTDRYVWTDSIWVEPDGMASIRGISDRDGSCAVNFFSHQPALNYGYYKPDPEKKWQQSMNDEGPRATLEALKDIMRFWLSAGADGFRVDMAGSLVKNDENGKGTIALWQNVREFLDKEFPYAAMVSEWGEPDKSIIGGFHMDFLLHFGPSHYNDLFRCEEPYFSKRGKGSAKEFVEAYKTNYAKTDGKGLICIPSGNHDMDRLARTLDTDEMRVAFAFLLTMPGAPFIYYGDEIGMRYVENLTSVEGGYGRTGSRSPMQWNKGLNAGFSSAKAEMLYVPLDSSKDRPDAESQSKDSTSLRSEVKGLISFRQKNPALQSRGEIEFLSSGYPLVYRRKGEGQSILAVINPKGETTEIKNVNGKIIYTVGHGASLENGKLIIKGSAAVFVEE</sequence>
<dbReference type="AlphaFoldDB" id="A0AAE3LGY1"/>
<dbReference type="EMBL" id="JAOQJZ010000002">
    <property type="protein sequence ID" value="MCU6704998.1"/>
    <property type="molecule type" value="Genomic_DNA"/>
</dbReference>
<evidence type="ECO:0000259" key="2">
    <source>
        <dbReference type="SMART" id="SM00642"/>
    </source>
</evidence>
<dbReference type="PANTHER" id="PTHR10357">
    <property type="entry name" value="ALPHA-AMYLASE FAMILY MEMBER"/>
    <property type="match status" value="1"/>
</dbReference>
<comment type="similarity">
    <text evidence="1">Belongs to the glycosyl hydrolase 13 family.</text>
</comment>
<protein>
    <submittedName>
        <fullName evidence="3">Alpha-amylase family glycosyl hydrolase</fullName>
    </submittedName>
</protein>
<feature type="domain" description="Glycosyl hydrolase family 13 catalytic" evidence="2">
    <location>
        <begin position="15"/>
        <end position="433"/>
    </location>
</feature>
<dbReference type="Gene3D" id="3.20.20.80">
    <property type="entry name" value="Glycosidases"/>
    <property type="match status" value="1"/>
</dbReference>
<evidence type="ECO:0000313" key="4">
    <source>
        <dbReference type="Proteomes" id="UP001208131"/>
    </source>
</evidence>
<dbReference type="CDD" id="cd11348">
    <property type="entry name" value="AmyAc_2"/>
    <property type="match status" value="1"/>
</dbReference>
<reference evidence="3 4" key="1">
    <citation type="journal article" date="2021" name="ISME Commun">
        <title>Automated analysis of genomic sequences facilitates high-throughput and comprehensive description of bacteria.</title>
        <authorList>
            <person name="Hitch T.C.A."/>
        </authorList>
    </citation>
    <scope>NUCLEOTIDE SEQUENCE [LARGE SCALE GENOMIC DNA]</scope>
    <source>
        <strain evidence="3 4">Sanger_31</strain>
    </source>
</reference>
<evidence type="ECO:0000313" key="3">
    <source>
        <dbReference type="EMBL" id="MCU6704998.1"/>
    </source>
</evidence>
<organism evidence="3 4">
    <name type="scientific">Hominimerdicola aceti</name>
    <dbReference type="NCBI Taxonomy" id="2981726"/>
    <lineage>
        <taxon>Bacteria</taxon>
        <taxon>Bacillati</taxon>
        <taxon>Bacillota</taxon>
        <taxon>Clostridia</taxon>
        <taxon>Eubacteriales</taxon>
        <taxon>Oscillospiraceae</taxon>
        <taxon>Hominimerdicola</taxon>
    </lineage>
</organism>
<dbReference type="PANTHER" id="PTHR10357:SF179">
    <property type="entry name" value="NEUTRAL AND BASIC AMINO ACID TRANSPORT PROTEIN RBAT"/>
    <property type="match status" value="1"/>
</dbReference>
<dbReference type="InterPro" id="IPR006047">
    <property type="entry name" value="GH13_cat_dom"/>
</dbReference>
<dbReference type="SMART" id="SM00642">
    <property type="entry name" value="Aamy"/>
    <property type="match status" value="1"/>
</dbReference>
<dbReference type="Gene3D" id="3.90.400.10">
    <property type="entry name" value="Oligo-1,6-glucosidase, Domain 2"/>
    <property type="match status" value="1"/>
</dbReference>